<organism evidence="2 3">
    <name type="scientific">Cyclotella cryptica</name>
    <dbReference type="NCBI Taxonomy" id="29204"/>
    <lineage>
        <taxon>Eukaryota</taxon>
        <taxon>Sar</taxon>
        <taxon>Stramenopiles</taxon>
        <taxon>Ochrophyta</taxon>
        <taxon>Bacillariophyta</taxon>
        <taxon>Coscinodiscophyceae</taxon>
        <taxon>Thalassiosirophycidae</taxon>
        <taxon>Stephanodiscales</taxon>
        <taxon>Stephanodiscaceae</taxon>
        <taxon>Cyclotella</taxon>
    </lineage>
</organism>
<feature type="region of interest" description="Disordered" evidence="1">
    <location>
        <begin position="133"/>
        <end position="163"/>
    </location>
</feature>
<gene>
    <name evidence="2" type="ORF">HJC23_012104</name>
</gene>
<dbReference type="EMBL" id="JABMIG020000269">
    <property type="protein sequence ID" value="KAL3783067.1"/>
    <property type="molecule type" value="Genomic_DNA"/>
</dbReference>
<sequence length="675" mass="76784">MVHVAVDNDAKKETRRHRIIQRCPQIPPRRRWQRQAQICQFQSPRIVPPFRRRVLSAGCPRPLKFVLVSFLSFAALMVLTAKDHHVHFRYRHQDDNGLGSIRAGLHKGMLHGVPQLPEPLHLQIKKNRLATLDNSARDDGRTNGNSALTNAPPREADQRMQDQQSKFVQSEKNLKRQLLQLMQLQNEERAKYNGRNPNKGSSWLGIPISNRYLGQDLLPYPQSGEDEKEWRERMEKRKEELRVLDEKEWKEMMMQYEQLMEDYASSLDESVASRVESSDVNEKPIVSEQQQQNRWDHSQGDKAKSWPSPAEKAGMDATILLKPAFGSHRSSSNAIFVFAEGYDLSIYLAFVESLSNSGYSGDVVISISTEEKLKPHVKEYLMSKNQSRDGTTGLNVVAYEVEWSCFTQSGEAASGSGEGMHHCQMNRVFGDGGENAMPDPREPRPVATARYELYWMWSLQYEEHSWIMLIDARDAWFQVDPFRGLDIGSGSEAGELHLFGENADAVRIGTSNYNRNWLITAYGKDVVEPYFEKPVICSGSTIGHQVAIEAYLRAMVAQFDSTNCKSKGCDQGFHNYLYYSGQLGDESGEVKARGISKVTVHEQGRGIINNLAALRDKPLSEWGLYDAGREVVLNWDGSISAVAHQYDRDKEVNAVVKKKKKLFEKQWKDAETSPR</sequence>
<keyword evidence="3" id="KW-1185">Reference proteome</keyword>
<comment type="caution">
    <text evidence="2">The sequence shown here is derived from an EMBL/GenBank/DDBJ whole genome shotgun (WGS) entry which is preliminary data.</text>
</comment>
<dbReference type="Proteomes" id="UP001516023">
    <property type="component" value="Unassembled WGS sequence"/>
</dbReference>
<evidence type="ECO:0000313" key="2">
    <source>
        <dbReference type="EMBL" id="KAL3783067.1"/>
    </source>
</evidence>
<accession>A0ABD3P5P6</accession>
<name>A0ABD3P5P6_9STRA</name>
<dbReference type="AlphaFoldDB" id="A0ABD3P5P6"/>
<feature type="compositionally biased region" description="Basic and acidic residues" evidence="1">
    <location>
        <begin position="294"/>
        <end position="304"/>
    </location>
</feature>
<evidence type="ECO:0000313" key="3">
    <source>
        <dbReference type="Proteomes" id="UP001516023"/>
    </source>
</evidence>
<reference evidence="2 3" key="1">
    <citation type="journal article" date="2020" name="G3 (Bethesda)">
        <title>Improved Reference Genome for Cyclotella cryptica CCMP332, a Model for Cell Wall Morphogenesis, Salinity Adaptation, and Lipid Production in Diatoms (Bacillariophyta).</title>
        <authorList>
            <person name="Roberts W.R."/>
            <person name="Downey K.M."/>
            <person name="Ruck E.C."/>
            <person name="Traller J.C."/>
            <person name="Alverson A.J."/>
        </authorList>
    </citation>
    <scope>NUCLEOTIDE SEQUENCE [LARGE SCALE GENOMIC DNA]</scope>
    <source>
        <strain evidence="2 3">CCMP332</strain>
    </source>
</reference>
<feature type="region of interest" description="Disordered" evidence="1">
    <location>
        <begin position="271"/>
        <end position="311"/>
    </location>
</feature>
<proteinExistence type="predicted"/>
<protein>
    <submittedName>
        <fullName evidence="2">Uncharacterized protein</fullName>
    </submittedName>
</protein>
<evidence type="ECO:0000256" key="1">
    <source>
        <dbReference type="SAM" id="MobiDB-lite"/>
    </source>
</evidence>